<dbReference type="PANTHER" id="PTHR31625">
    <property type="match status" value="1"/>
</dbReference>
<dbReference type="GO" id="GO:0016747">
    <property type="term" value="F:acyltransferase activity, transferring groups other than amino-acyl groups"/>
    <property type="evidence" value="ECO:0007669"/>
    <property type="project" value="UniProtKB-ARBA"/>
</dbReference>
<evidence type="ECO:0000256" key="1">
    <source>
        <dbReference type="ARBA" id="ARBA00022679"/>
    </source>
</evidence>
<dbReference type="EMBL" id="BTGU01007298">
    <property type="protein sequence ID" value="GMN30551.1"/>
    <property type="molecule type" value="Genomic_DNA"/>
</dbReference>
<keyword evidence="2" id="KW-0012">Acyltransferase</keyword>
<evidence type="ECO:0000313" key="3">
    <source>
        <dbReference type="EMBL" id="GMN30551.1"/>
    </source>
</evidence>
<dbReference type="Pfam" id="PF02458">
    <property type="entry name" value="Transferase"/>
    <property type="match status" value="1"/>
</dbReference>
<dbReference type="Proteomes" id="UP001187192">
    <property type="component" value="Unassembled WGS sequence"/>
</dbReference>
<accession>A0AA88CUC1</accession>
<keyword evidence="1" id="KW-0808">Transferase</keyword>
<name>A0AA88CUC1_FICCA</name>
<dbReference type="Gene3D" id="3.30.559.10">
    <property type="entry name" value="Chloramphenicol acetyltransferase-like domain"/>
    <property type="match status" value="2"/>
</dbReference>
<dbReference type="InterPro" id="IPR051504">
    <property type="entry name" value="Plant_metabolite_acyltrans"/>
</dbReference>
<evidence type="ECO:0000256" key="2">
    <source>
        <dbReference type="ARBA" id="ARBA00023315"/>
    </source>
</evidence>
<sequence length="382" mass="41794">MATILEKTHVFPSTDSSDSLPDFSLPLTFCDTLWFKFPPVERLFFYSLPLPKPTFLISTLPKLTLSLSHPPPLPPSAGNLTWPPDSPIPIVLYVPGDAVSFTIVESDAAADFDHLSGDHVREAASFHPFVPKLNVTETGTSAIALQITLFPSRGFCIGVTRHHAVLDGKSTTMFCRSKKPVLPPELTPFYDHDPNLFQFSSVSELPLDSVRRTFELTKADIAKLRQKALSTWPGSSPTKPHLTSFVLTFSHALLCTLKALEVDEETKSRNMIFIGLSADLRSRLTPPVPENYFGNCVGTLLNLDDARELLKEEDAFAAAALRTGELAKKGGRVIGVAGSPRFGVYGVDFGWGKPRKVEKVSVDRTGAISMASLGMEVEALRL</sequence>
<dbReference type="AlphaFoldDB" id="A0AA88CUC1"/>
<dbReference type="InterPro" id="IPR023213">
    <property type="entry name" value="CAT-like_dom_sf"/>
</dbReference>
<proteinExistence type="predicted"/>
<organism evidence="3 4">
    <name type="scientific">Ficus carica</name>
    <name type="common">Common fig</name>
    <dbReference type="NCBI Taxonomy" id="3494"/>
    <lineage>
        <taxon>Eukaryota</taxon>
        <taxon>Viridiplantae</taxon>
        <taxon>Streptophyta</taxon>
        <taxon>Embryophyta</taxon>
        <taxon>Tracheophyta</taxon>
        <taxon>Spermatophyta</taxon>
        <taxon>Magnoliopsida</taxon>
        <taxon>eudicotyledons</taxon>
        <taxon>Gunneridae</taxon>
        <taxon>Pentapetalae</taxon>
        <taxon>rosids</taxon>
        <taxon>fabids</taxon>
        <taxon>Rosales</taxon>
        <taxon>Moraceae</taxon>
        <taxon>Ficeae</taxon>
        <taxon>Ficus</taxon>
    </lineage>
</organism>
<reference evidence="3" key="1">
    <citation type="submission" date="2023-07" db="EMBL/GenBank/DDBJ databases">
        <title>draft genome sequence of fig (Ficus carica).</title>
        <authorList>
            <person name="Takahashi T."/>
            <person name="Nishimura K."/>
        </authorList>
    </citation>
    <scope>NUCLEOTIDE SEQUENCE</scope>
</reference>
<evidence type="ECO:0000313" key="4">
    <source>
        <dbReference type="Proteomes" id="UP001187192"/>
    </source>
</evidence>
<keyword evidence="4" id="KW-1185">Reference proteome</keyword>
<protein>
    <submittedName>
        <fullName evidence="3">Uncharacterized protein</fullName>
    </submittedName>
</protein>
<feature type="non-terminal residue" evidence="3">
    <location>
        <position position="1"/>
    </location>
</feature>
<comment type="caution">
    <text evidence="3">The sequence shown here is derived from an EMBL/GenBank/DDBJ whole genome shotgun (WGS) entry which is preliminary data.</text>
</comment>
<gene>
    <name evidence="3" type="ORF">TIFTF001_049623</name>
</gene>